<evidence type="ECO:0000313" key="2">
    <source>
        <dbReference type="Proteomes" id="UP001055879"/>
    </source>
</evidence>
<dbReference type="Proteomes" id="UP001055879">
    <property type="component" value="Linkage Group LG01"/>
</dbReference>
<reference evidence="1 2" key="2">
    <citation type="journal article" date="2022" name="Mol. Ecol. Resour.">
        <title>The genomes of chicory, endive, great burdock and yacon provide insights into Asteraceae paleo-polyploidization history and plant inulin production.</title>
        <authorList>
            <person name="Fan W."/>
            <person name="Wang S."/>
            <person name="Wang H."/>
            <person name="Wang A."/>
            <person name="Jiang F."/>
            <person name="Liu H."/>
            <person name="Zhao H."/>
            <person name="Xu D."/>
            <person name="Zhang Y."/>
        </authorList>
    </citation>
    <scope>NUCLEOTIDE SEQUENCE [LARGE SCALE GENOMIC DNA]</scope>
    <source>
        <strain evidence="2">cv. Niubang</strain>
    </source>
</reference>
<organism evidence="1 2">
    <name type="scientific">Arctium lappa</name>
    <name type="common">Greater burdock</name>
    <name type="synonym">Lappa major</name>
    <dbReference type="NCBI Taxonomy" id="4217"/>
    <lineage>
        <taxon>Eukaryota</taxon>
        <taxon>Viridiplantae</taxon>
        <taxon>Streptophyta</taxon>
        <taxon>Embryophyta</taxon>
        <taxon>Tracheophyta</taxon>
        <taxon>Spermatophyta</taxon>
        <taxon>Magnoliopsida</taxon>
        <taxon>eudicotyledons</taxon>
        <taxon>Gunneridae</taxon>
        <taxon>Pentapetalae</taxon>
        <taxon>asterids</taxon>
        <taxon>campanulids</taxon>
        <taxon>Asterales</taxon>
        <taxon>Asteraceae</taxon>
        <taxon>Carduoideae</taxon>
        <taxon>Cardueae</taxon>
        <taxon>Arctiinae</taxon>
        <taxon>Arctium</taxon>
    </lineage>
</organism>
<reference evidence="2" key="1">
    <citation type="journal article" date="2022" name="Mol. Ecol. Resour.">
        <title>The genomes of chicory, endive, great burdock and yacon provide insights into Asteraceae palaeo-polyploidization history and plant inulin production.</title>
        <authorList>
            <person name="Fan W."/>
            <person name="Wang S."/>
            <person name="Wang H."/>
            <person name="Wang A."/>
            <person name="Jiang F."/>
            <person name="Liu H."/>
            <person name="Zhao H."/>
            <person name="Xu D."/>
            <person name="Zhang Y."/>
        </authorList>
    </citation>
    <scope>NUCLEOTIDE SEQUENCE [LARGE SCALE GENOMIC DNA]</scope>
    <source>
        <strain evidence="2">cv. Niubang</strain>
    </source>
</reference>
<evidence type="ECO:0000313" key="1">
    <source>
        <dbReference type="EMBL" id="KAI3773211.1"/>
    </source>
</evidence>
<sequence length="301" mass="34902">MCVCVCVFVERRNRIWNWKAYVCFLLEETTSESQFANPCRRTTFDSLQRALPYCNRLPEVELYLASFMARIKPQALLQQSKKKKAPRSISIPTIALYSVVTVVMVFFLFATYRHWSHRSIMQTEEGSSTFQVEDEFSDTKKSDIPRYAIFNTSKGLITVELYKEGSPEVVDEFIDACQKGHFKGMLFQRVVKHFVIQGGNSENHAVIEDWTSREKHYNQLEKRLKHEAFMLGTSNVKHDKEGFDIFITTAPIPDLNAKLNVFGRVIKGEDIVQEIEEVDTDEHYRPKSRIGIIDVTLKQKI</sequence>
<protein>
    <submittedName>
        <fullName evidence="1">Uncharacterized protein</fullName>
    </submittedName>
</protein>
<gene>
    <name evidence="1" type="ORF">L6452_04415</name>
</gene>
<comment type="caution">
    <text evidence="1">The sequence shown here is derived from an EMBL/GenBank/DDBJ whole genome shotgun (WGS) entry which is preliminary data.</text>
</comment>
<keyword evidence="2" id="KW-1185">Reference proteome</keyword>
<proteinExistence type="predicted"/>
<name>A0ACB9FQH1_ARCLA</name>
<accession>A0ACB9FQH1</accession>
<dbReference type="EMBL" id="CM042047">
    <property type="protein sequence ID" value="KAI3773211.1"/>
    <property type="molecule type" value="Genomic_DNA"/>
</dbReference>